<evidence type="ECO:0000259" key="9">
    <source>
        <dbReference type="Pfam" id="PF06808"/>
    </source>
</evidence>
<evidence type="ECO:0000313" key="10">
    <source>
        <dbReference type="EMBL" id="RAI45965.1"/>
    </source>
</evidence>
<sequence>MDARGAEGAVLVRRGRRPVDRCRGPGGGAGRAGARHAPDRRDGDSRVTPTQIGIAGLVGLFVLVAVHVPLAFAMIAVGIVAFALQTSWGPALTFLATEPAQVLSSMDLTAVPLFLIMGAFVNVSGFSKDLYGAAAALLGHRRGGLAYATIGGSAAFGAICGSSPATVATFTRVALPEMLARGYSSSFSGATIAAGGAMKALIPPSLSMIIYCVVARAYIFDVFIAAVVPALITIAANVAAITLLVRWSPGLAPVSDKVPAAERRGALLRALPAVLLIGTIFTGLYSGIFTVNEAASVAAVVSFAFAALRRTITFDNFVTGMRDTAATAGMIYFILIGSSVFTYFISLPMIPEQLIKLVGEVELPPVGVIVLMLGVYLVLGSVFDELAAMIVTLPFALPIILHLGYDPVWWGVINVVIVELGLIIPPIGLVILIINAMRPDIPLPKLYRTILPFVAADMLVLGVLTAFPNLALWLPGLLRG</sequence>
<feature type="transmembrane region" description="Helical" evidence="7">
    <location>
        <begin position="52"/>
        <end position="84"/>
    </location>
</feature>
<feature type="transmembrane region" description="Helical" evidence="7">
    <location>
        <begin position="324"/>
        <end position="345"/>
    </location>
</feature>
<dbReference type="EMBL" id="NPEX01000004">
    <property type="protein sequence ID" value="RAI45965.1"/>
    <property type="molecule type" value="Genomic_DNA"/>
</dbReference>
<evidence type="ECO:0000256" key="3">
    <source>
        <dbReference type="ARBA" id="ARBA00022519"/>
    </source>
</evidence>
<dbReference type="InterPro" id="IPR004681">
    <property type="entry name" value="TRAP_DctM"/>
</dbReference>
<keyword evidence="11" id="KW-1185">Reference proteome</keyword>
<keyword evidence="7" id="KW-0813">Transport</keyword>
<feature type="transmembrane region" description="Helical" evidence="7">
    <location>
        <begin position="266"/>
        <end position="288"/>
    </location>
</feature>
<dbReference type="PANTHER" id="PTHR33362">
    <property type="entry name" value="SIALIC ACID TRAP TRANSPORTER PERMEASE PROTEIN SIAT-RELATED"/>
    <property type="match status" value="1"/>
</dbReference>
<comment type="similarity">
    <text evidence="7">Belongs to the TRAP transporter large permease family.</text>
</comment>
<evidence type="ECO:0000256" key="1">
    <source>
        <dbReference type="ARBA" id="ARBA00004429"/>
    </source>
</evidence>
<gene>
    <name evidence="10" type="ORF">CH341_01230</name>
</gene>
<reference evidence="10 11" key="1">
    <citation type="submission" date="2017-07" db="EMBL/GenBank/DDBJ databases">
        <title>Draft Genome Sequences of Select Purple Nonsulfur Bacteria.</title>
        <authorList>
            <person name="Lasarre B."/>
            <person name="Mckinlay J.B."/>
        </authorList>
    </citation>
    <scope>NUCLEOTIDE SEQUENCE [LARGE SCALE GENOMIC DNA]</scope>
    <source>
        <strain evidence="10 11">DSM 5909</strain>
    </source>
</reference>
<keyword evidence="2" id="KW-1003">Cell membrane</keyword>
<dbReference type="OrthoDB" id="9783448at2"/>
<evidence type="ECO:0000256" key="6">
    <source>
        <dbReference type="ARBA" id="ARBA00023136"/>
    </source>
</evidence>
<dbReference type="InterPro" id="IPR010656">
    <property type="entry name" value="DctM"/>
</dbReference>
<dbReference type="PIRSF" id="PIRSF006066">
    <property type="entry name" value="HI0050"/>
    <property type="match status" value="1"/>
</dbReference>
<proteinExistence type="inferred from homology"/>
<dbReference type="AlphaFoldDB" id="A0A327L7D9"/>
<protein>
    <recommendedName>
        <fullName evidence="7">TRAP transporter large permease protein</fullName>
    </recommendedName>
</protein>
<feature type="domain" description="TRAP C4-dicarboxylate transport system permease DctM subunit" evidence="9">
    <location>
        <begin position="57"/>
        <end position="470"/>
    </location>
</feature>
<accession>A0A327L7D9</accession>
<feature type="region of interest" description="Disordered" evidence="8">
    <location>
        <begin position="20"/>
        <end position="47"/>
    </location>
</feature>
<feature type="transmembrane region" description="Helical" evidence="7">
    <location>
        <begin position="386"/>
        <end position="405"/>
    </location>
</feature>
<comment type="subcellular location">
    <subcellularLocation>
        <location evidence="1 7">Cell inner membrane</location>
        <topology evidence="1 7">Multi-pass membrane protein</topology>
    </subcellularLocation>
</comment>
<keyword evidence="4 7" id="KW-0812">Transmembrane</keyword>
<dbReference type="NCBIfam" id="TIGR00786">
    <property type="entry name" value="dctM"/>
    <property type="match status" value="1"/>
</dbReference>
<comment type="function">
    <text evidence="7">Part of the tripartite ATP-independent periplasmic (TRAP) transport system.</text>
</comment>
<feature type="transmembrane region" description="Helical" evidence="7">
    <location>
        <begin position="446"/>
        <end position="467"/>
    </location>
</feature>
<feature type="transmembrane region" description="Helical" evidence="7">
    <location>
        <begin position="357"/>
        <end position="379"/>
    </location>
</feature>
<dbReference type="GO" id="GO:0005886">
    <property type="term" value="C:plasma membrane"/>
    <property type="evidence" value="ECO:0007669"/>
    <property type="project" value="UniProtKB-SubCell"/>
</dbReference>
<evidence type="ECO:0000256" key="8">
    <source>
        <dbReference type="SAM" id="MobiDB-lite"/>
    </source>
</evidence>
<comment type="subunit">
    <text evidence="7">The complex comprises the extracytoplasmic solute receptor protein and the two transmembrane proteins.</text>
</comment>
<name>A0A327L7D9_9BRAD</name>
<evidence type="ECO:0000256" key="7">
    <source>
        <dbReference type="RuleBase" id="RU369079"/>
    </source>
</evidence>
<evidence type="ECO:0000256" key="5">
    <source>
        <dbReference type="ARBA" id="ARBA00022989"/>
    </source>
</evidence>
<dbReference type="Proteomes" id="UP000249130">
    <property type="component" value="Unassembled WGS sequence"/>
</dbReference>
<evidence type="ECO:0000313" key="11">
    <source>
        <dbReference type="Proteomes" id="UP000249130"/>
    </source>
</evidence>
<feature type="transmembrane region" description="Helical" evidence="7">
    <location>
        <begin position="294"/>
        <end position="312"/>
    </location>
</feature>
<feature type="transmembrane region" description="Helical" evidence="7">
    <location>
        <begin position="145"/>
        <end position="170"/>
    </location>
</feature>
<evidence type="ECO:0000256" key="4">
    <source>
        <dbReference type="ARBA" id="ARBA00022692"/>
    </source>
</evidence>
<feature type="transmembrane region" description="Helical" evidence="7">
    <location>
        <begin position="222"/>
        <end position="245"/>
    </location>
</feature>
<dbReference type="Pfam" id="PF06808">
    <property type="entry name" value="DctM"/>
    <property type="match status" value="1"/>
</dbReference>
<keyword evidence="5 7" id="KW-1133">Transmembrane helix</keyword>
<feature type="compositionally biased region" description="Basic and acidic residues" evidence="8">
    <location>
        <begin position="36"/>
        <end position="45"/>
    </location>
</feature>
<feature type="transmembrane region" description="Helical" evidence="7">
    <location>
        <begin position="411"/>
        <end position="434"/>
    </location>
</feature>
<evidence type="ECO:0000256" key="2">
    <source>
        <dbReference type="ARBA" id="ARBA00022475"/>
    </source>
</evidence>
<organism evidence="10 11">
    <name type="scientific">Rhodoplanes roseus</name>
    <dbReference type="NCBI Taxonomy" id="29409"/>
    <lineage>
        <taxon>Bacteria</taxon>
        <taxon>Pseudomonadati</taxon>
        <taxon>Pseudomonadota</taxon>
        <taxon>Alphaproteobacteria</taxon>
        <taxon>Hyphomicrobiales</taxon>
        <taxon>Nitrobacteraceae</taxon>
        <taxon>Rhodoplanes</taxon>
    </lineage>
</organism>
<dbReference type="GO" id="GO:0022857">
    <property type="term" value="F:transmembrane transporter activity"/>
    <property type="evidence" value="ECO:0007669"/>
    <property type="project" value="UniProtKB-UniRule"/>
</dbReference>
<keyword evidence="3 7" id="KW-0997">Cell inner membrane</keyword>
<dbReference type="PANTHER" id="PTHR33362:SF5">
    <property type="entry name" value="C4-DICARBOXYLATE TRAP TRANSPORTER LARGE PERMEASE PROTEIN DCTM"/>
    <property type="match status" value="1"/>
</dbReference>
<keyword evidence="6 7" id="KW-0472">Membrane</keyword>
<feature type="transmembrane region" description="Helical" evidence="7">
    <location>
        <begin position="105"/>
        <end position="125"/>
    </location>
</feature>
<comment type="caution">
    <text evidence="10">The sequence shown here is derived from an EMBL/GenBank/DDBJ whole genome shotgun (WGS) entry which is preliminary data.</text>
</comment>